<feature type="domain" description="Isochorismatase-like" evidence="2">
    <location>
        <begin position="3"/>
        <end position="166"/>
    </location>
</feature>
<dbReference type="SUPFAM" id="SSF52499">
    <property type="entry name" value="Isochorismatase-like hydrolases"/>
    <property type="match status" value="1"/>
</dbReference>
<dbReference type="InterPro" id="IPR000868">
    <property type="entry name" value="Isochorismatase-like_dom"/>
</dbReference>
<dbReference type="Proteomes" id="UP001592528">
    <property type="component" value="Unassembled WGS sequence"/>
</dbReference>
<organism evidence="3 4">
    <name type="scientific">Streptacidiphilus cavernicola</name>
    <dbReference type="NCBI Taxonomy" id="3342716"/>
    <lineage>
        <taxon>Bacteria</taxon>
        <taxon>Bacillati</taxon>
        <taxon>Actinomycetota</taxon>
        <taxon>Actinomycetes</taxon>
        <taxon>Kitasatosporales</taxon>
        <taxon>Streptomycetaceae</taxon>
        <taxon>Streptacidiphilus</taxon>
    </lineage>
</organism>
<proteinExistence type="predicted"/>
<protein>
    <submittedName>
        <fullName evidence="3">Isochorismatase family protein</fullName>
    </submittedName>
</protein>
<keyword evidence="1" id="KW-0378">Hydrolase</keyword>
<reference evidence="3 4" key="1">
    <citation type="submission" date="2024-09" db="EMBL/GenBank/DDBJ databases">
        <authorList>
            <person name="Lee S.D."/>
        </authorList>
    </citation>
    <scope>NUCLEOTIDE SEQUENCE [LARGE SCALE GENOMIC DNA]</scope>
    <source>
        <strain evidence="3 4">N1-5</strain>
    </source>
</reference>
<dbReference type="PANTHER" id="PTHR43540:SF1">
    <property type="entry name" value="ISOCHORISMATASE HYDROLASE"/>
    <property type="match status" value="1"/>
</dbReference>
<accession>A0ABV6UTD6</accession>
<comment type="caution">
    <text evidence="3">The sequence shown here is derived from an EMBL/GenBank/DDBJ whole genome shotgun (WGS) entry which is preliminary data.</text>
</comment>
<sequence length="170" mass="17745">MTSALLLIDVQRNMLLPPEPVPDASAVRAALAELLDRARRAGSVIVHVRNTGDPEVGDPDAPGTPGWELVFEPLPEEHVIDKLSTDSFAGTGLDRLLPPGSPLVVAGLQSDYCVRATSLAAIARGHAVELASGAHATYPDGQPAAEISAAVELELAAAGAAVTRWDDIRF</sequence>
<evidence type="ECO:0000256" key="1">
    <source>
        <dbReference type="ARBA" id="ARBA00022801"/>
    </source>
</evidence>
<dbReference type="RefSeq" id="WP_030248703.1">
    <property type="nucleotide sequence ID" value="NZ_JBHEZZ010000016.1"/>
</dbReference>
<evidence type="ECO:0000313" key="3">
    <source>
        <dbReference type="EMBL" id="MFC1404732.1"/>
    </source>
</evidence>
<dbReference type="Gene3D" id="3.40.50.850">
    <property type="entry name" value="Isochorismatase-like"/>
    <property type="match status" value="1"/>
</dbReference>
<dbReference type="InterPro" id="IPR036380">
    <property type="entry name" value="Isochorismatase-like_sf"/>
</dbReference>
<name>A0ABV6UTD6_9ACTN</name>
<gene>
    <name evidence="3" type="ORF">ACEZDJ_25895</name>
</gene>
<dbReference type="InterPro" id="IPR050272">
    <property type="entry name" value="Isochorismatase-like_hydrls"/>
</dbReference>
<keyword evidence="4" id="KW-1185">Reference proteome</keyword>
<dbReference type="PANTHER" id="PTHR43540">
    <property type="entry name" value="PEROXYUREIDOACRYLATE/UREIDOACRYLATE AMIDOHYDROLASE-RELATED"/>
    <property type="match status" value="1"/>
</dbReference>
<evidence type="ECO:0000313" key="4">
    <source>
        <dbReference type="Proteomes" id="UP001592528"/>
    </source>
</evidence>
<dbReference type="Pfam" id="PF00857">
    <property type="entry name" value="Isochorismatase"/>
    <property type="match status" value="1"/>
</dbReference>
<dbReference type="EMBL" id="JBHEZZ010000016">
    <property type="protein sequence ID" value="MFC1404732.1"/>
    <property type="molecule type" value="Genomic_DNA"/>
</dbReference>
<evidence type="ECO:0000259" key="2">
    <source>
        <dbReference type="Pfam" id="PF00857"/>
    </source>
</evidence>